<keyword evidence="5" id="KW-0904">Protein phosphatase</keyword>
<accession>A0A8C4QCE5</accession>
<dbReference type="SMART" id="SM00252">
    <property type="entry name" value="SH2"/>
    <property type="match status" value="1"/>
</dbReference>
<evidence type="ECO:0000313" key="13">
    <source>
        <dbReference type="Proteomes" id="UP000694388"/>
    </source>
</evidence>
<dbReference type="CDD" id="cd01213">
    <property type="entry name" value="PTB_tensin"/>
    <property type="match status" value="1"/>
</dbReference>
<dbReference type="PRINTS" id="PR00401">
    <property type="entry name" value="SH2DOMAIN"/>
</dbReference>
<evidence type="ECO:0000256" key="4">
    <source>
        <dbReference type="ARBA" id="ARBA00022801"/>
    </source>
</evidence>
<feature type="region of interest" description="Disordered" evidence="9">
    <location>
        <begin position="261"/>
        <end position="291"/>
    </location>
</feature>
<dbReference type="InterPro" id="IPR011993">
    <property type="entry name" value="PH-like_dom_sf"/>
</dbReference>
<evidence type="ECO:0000256" key="2">
    <source>
        <dbReference type="ARBA" id="ARBA00007881"/>
    </source>
</evidence>
<evidence type="ECO:0000256" key="8">
    <source>
        <dbReference type="PROSITE-ProRule" id="PRU00191"/>
    </source>
</evidence>
<feature type="compositionally biased region" description="Polar residues" evidence="9">
    <location>
        <begin position="278"/>
        <end position="287"/>
    </location>
</feature>
<dbReference type="InterPro" id="IPR051484">
    <property type="entry name" value="Tensin_PTEN_phosphatase"/>
</dbReference>
<keyword evidence="4" id="KW-0378">Hydrolase</keyword>
<dbReference type="SUPFAM" id="SSF50729">
    <property type="entry name" value="PH domain-like"/>
    <property type="match status" value="1"/>
</dbReference>
<dbReference type="GeneTree" id="ENSGT00940000155400"/>
<dbReference type="Pfam" id="PF00017">
    <property type="entry name" value="SH2"/>
    <property type="match status" value="1"/>
</dbReference>
<proteinExistence type="inferred from homology"/>
<dbReference type="PROSITE" id="PS50001">
    <property type="entry name" value="SH2"/>
    <property type="match status" value="1"/>
</dbReference>
<dbReference type="GO" id="GO:0005925">
    <property type="term" value="C:focal adhesion"/>
    <property type="evidence" value="ECO:0007669"/>
    <property type="project" value="UniProtKB-SubCell"/>
</dbReference>
<feature type="compositionally biased region" description="Polar residues" evidence="9">
    <location>
        <begin position="688"/>
        <end position="700"/>
    </location>
</feature>
<keyword evidence="10" id="KW-0732">Signal</keyword>
<feature type="signal peptide" evidence="10">
    <location>
        <begin position="1"/>
        <end position="18"/>
    </location>
</feature>
<comment type="subcellular location">
    <subcellularLocation>
        <location evidence="1">Cell junction</location>
        <location evidence="1">Focal adhesion</location>
    </subcellularLocation>
</comment>
<dbReference type="CDD" id="cd09927">
    <property type="entry name" value="SH2_Tensin_like"/>
    <property type="match status" value="1"/>
</dbReference>
<feature type="chain" id="PRO_5034449815" description="SH2 domain-containing protein" evidence="10">
    <location>
        <begin position="19"/>
        <end position="1085"/>
    </location>
</feature>
<reference evidence="12" key="1">
    <citation type="submission" date="2025-08" db="UniProtKB">
        <authorList>
            <consortium name="Ensembl"/>
        </authorList>
    </citation>
    <scope>IDENTIFICATION</scope>
</reference>
<keyword evidence="3" id="KW-0597">Phosphoprotein</keyword>
<keyword evidence="7 8" id="KW-0727">SH2 domain</keyword>
<dbReference type="InterPro" id="IPR013625">
    <property type="entry name" value="PTB"/>
</dbReference>
<feature type="compositionally biased region" description="Polar residues" evidence="9">
    <location>
        <begin position="38"/>
        <end position="48"/>
    </location>
</feature>
<evidence type="ECO:0000256" key="5">
    <source>
        <dbReference type="ARBA" id="ARBA00022912"/>
    </source>
</evidence>
<evidence type="ECO:0000256" key="10">
    <source>
        <dbReference type="SAM" id="SignalP"/>
    </source>
</evidence>
<evidence type="ECO:0000259" key="11">
    <source>
        <dbReference type="PROSITE" id="PS50001"/>
    </source>
</evidence>
<keyword evidence="13" id="KW-1185">Reference proteome</keyword>
<evidence type="ECO:0000256" key="1">
    <source>
        <dbReference type="ARBA" id="ARBA00004246"/>
    </source>
</evidence>
<reference evidence="12" key="2">
    <citation type="submission" date="2025-09" db="UniProtKB">
        <authorList>
            <consortium name="Ensembl"/>
        </authorList>
    </citation>
    <scope>IDENTIFICATION</scope>
</reference>
<dbReference type="AlphaFoldDB" id="A0A8C4QCE5"/>
<keyword evidence="6" id="KW-0965">Cell junction</keyword>
<feature type="compositionally biased region" description="Polar residues" evidence="9">
    <location>
        <begin position="590"/>
        <end position="609"/>
    </location>
</feature>
<feature type="compositionally biased region" description="Basic and acidic residues" evidence="9">
    <location>
        <begin position="572"/>
        <end position="589"/>
    </location>
</feature>
<sequence>MLYGILILIIFHPPAGLGHTEGPVDGSLYARVRKKGSTDSGTATSNGFSPPGCQAEGLESTTPNPVVHSVSNEQGNLEQAYNCSMSFDSGHSTTSAQTDSLMPSRAMHLVPAQVHANGTCPPRETAILNDEEEEEDRKLGIGMKDESESEKGVPIPAVPIWSEPFQPSGCSDVRTGPFQEKSCETGSTFGLESEISSKVEMQAGKMSPQLAASVSTDPHLVSRISSNSTLRNDRTHSPFGVNNARTVNGIVNLSIPENVMASSPKYPSDWQRLDRAPQESNQDTPQQAEFGPVCGPIESQIAGVRTAAVPSIPARTASSRQAVQRTLSGLNGRSRPLARRQQSDTTFDRERPALCNYDLEEAMLPRLRAEEDFERSLQELNRLILELNHKVVPFGSPGSRPNCSIIHEQHQQLHSPVENNSVVPIDLAQPFVQHLSPQSTTNCVSPKTFSPHTPCLDLNMDLSPSDRRYYYLNGGRATQNENVLPNQVTTCLNPVEESIVYSSPTSLVHVRENRTPLSSRPIGLLGSDMFPMNSASVVPVSHSNSHKQEGGAALVCNNSTIQSSDTGKQGLRRTDHEDIARLHDVERSPMESSSPAQDVTNGENVSPTNSLLYGTSSTPAFPVCPPTPYINQGRFTPSPLRGATLSALHLHSPPRTAYSRDIAPVPEAWTPNGTYPCHSEGLSDPSACGQSSPSQGSPTERVSGLDHIQLSASPSLPSHTYRLPTHQWTGQDSSHIPSAFHAEPHEQSSYGFLNGTPRWASSTTVEALGRASHTASTSSADIYRHPSLTSLPNESTMESRARVKFVQDTTKYWYKKDISRDQAVTLLKDKEPGAFVIRDSHSYRGAYGLAVKVSEPPPGLEQPRKDGMLGELGSELVRHYLIESTSKGVRLKGCINEPTFGSLSALVYQHSITPLALPCRLVIPCQDPTEGVDVDSAENHTSEILKQGAACNVLYLGTVELESLTGPEALGRAIRLTLENPPSEPTVVHFKAAAQGITLTDHQRKVFFRRYYKASSITFCDVDPQLRKWPIDEGNCASIFGFVARKQGSHGDNQCHVFAELERDQPAAAITGFVCKALLNAEPIS</sequence>
<protein>
    <recommendedName>
        <fullName evidence="11">SH2 domain-containing protein</fullName>
    </recommendedName>
</protein>
<dbReference type="PANTHER" id="PTHR45734:SF10">
    <property type="entry name" value="BLISTERY, ISOFORM A"/>
    <property type="match status" value="1"/>
</dbReference>
<feature type="region of interest" description="Disordered" evidence="9">
    <location>
        <begin position="36"/>
        <end position="66"/>
    </location>
</feature>
<dbReference type="Pfam" id="PF08416">
    <property type="entry name" value="PTB"/>
    <property type="match status" value="1"/>
</dbReference>
<dbReference type="SUPFAM" id="SSF55550">
    <property type="entry name" value="SH2 domain"/>
    <property type="match status" value="1"/>
</dbReference>
<feature type="region of interest" description="Disordered" evidence="9">
    <location>
        <begin position="676"/>
        <end position="733"/>
    </location>
</feature>
<evidence type="ECO:0000256" key="7">
    <source>
        <dbReference type="ARBA" id="ARBA00022999"/>
    </source>
</evidence>
<dbReference type="Gene3D" id="2.30.29.30">
    <property type="entry name" value="Pleckstrin-homology domain (PH domain)/Phosphotyrosine-binding domain (PTB)"/>
    <property type="match status" value="1"/>
</dbReference>
<feature type="region of interest" description="Disordered" evidence="9">
    <location>
        <begin position="553"/>
        <end position="609"/>
    </location>
</feature>
<dbReference type="FunFam" id="3.30.505.10:FF:000002">
    <property type="entry name" value="Tensin 1"/>
    <property type="match status" value="1"/>
</dbReference>
<dbReference type="PANTHER" id="PTHR45734">
    <property type="entry name" value="TENSIN"/>
    <property type="match status" value="1"/>
</dbReference>
<evidence type="ECO:0000256" key="6">
    <source>
        <dbReference type="ARBA" id="ARBA00022949"/>
    </source>
</evidence>
<dbReference type="InterPro" id="IPR035012">
    <property type="entry name" value="Tensin-like_SH2"/>
</dbReference>
<feature type="compositionally biased region" description="Polar residues" evidence="9">
    <location>
        <begin position="556"/>
        <end position="567"/>
    </location>
</feature>
<dbReference type="Ensembl" id="ENSEBUT00000013923.1">
    <property type="protein sequence ID" value="ENSEBUP00000013347.1"/>
    <property type="gene ID" value="ENSEBUG00000008427.1"/>
</dbReference>
<feature type="region of interest" description="Disordered" evidence="9">
    <location>
        <begin position="312"/>
        <end position="349"/>
    </location>
</feature>
<feature type="domain" description="SH2" evidence="11">
    <location>
        <begin position="813"/>
        <end position="925"/>
    </location>
</feature>
<comment type="similarity">
    <text evidence="2">Belongs to the PTEN phosphatase protein family.</text>
</comment>
<dbReference type="InterPro" id="IPR006020">
    <property type="entry name" value="PTB/PI_dom"/>
</dbReference>
<dbReference type="InterPro" id="IPR000980">
    <property type="entry name" value="SH2"/>
</dbReference>
<dbReference type="GO" id="GO:0004721">
    <property type="term" value="F:phosphoprotein phosphatase activity"/>
    <property type="evidence" value="ECO:0007669"/>
    <property type="project" value="UniProtKB-KW"/>
</dbReference>
<evidence type="ECO:0000256" key="9">
    <source>
        <dbReference type="SAM" id="MobiDB-lite"/>
    </source>
</evidence>
<dbReference type="SMART" id="SM00462">
    <property type="entry name" value="PTB"/>
    <property type="match status" value="1"/>
</dbReference>
<evidence type="ECO:0000313" key="12">
    <source>
        <dbReference type="Ensembl" id="ENSEBUP00000013347.1"/>
    </source>
</evidence>
<dbReference type="InterPro" id="IPR033929">
    <property type="entry name" value="Tensin_PTB"/>
</dbReference>
<dbReference type="InterPro" id="IPR036860">
    <property type="entry name" value="SH2_dom_sf"/>
</dbReference>
<dbReference type="Proteomes" id="UP000694388">
    <property type="component" value="Unplaced"/>
</dbReference>
<organism evidence="12 13">
    <name type="scientific">Eptatretus burgeri</name>
    <name type="common">Inshore hagfish</name>
    <dbReference type="NCBI Taxonomy" id="7764"/>
    <lineage>
        <taxon>Eukaryota</taxon>
        <taxon>Metazoa</taxon>
        <taxon>Chordata</taxon>
        <taxon>Craniata</taxon>
        <taxon>Vertebrata</taxon>
        <taxon>Cyclostomata</taxon>
        <taxon>Myxini</taxon>
        <taxon>Myxiniformes</taxon>
        <taxon>Myxinidae</taxon>
        <taxon>Eptatretinae</taxon>
        <taxon>Eptatretus</taxon>
    </lineage>
</organism>
<evidence type="ECO:0000256" key="3">
    <source>
        <dbReference type="ARBA" id="ARBA00022553"/>
    </source>
</evidence>
<name>A0A8C4QCE5_EPTBU</name>
<dbReference type="Gene3D" id="3.30.505.10">
    <property type="entry name" value="SH2 domain"/>
    <property type="match status" value="1"/>
</dbReference>
<feature type="compositionally biased region" description="Polar residues" evidence="9">
    <location>
        <begin position="316"/>
        <end position="331"/>
    </location>
</feature>